<dbReference type="InterPro" id="IPR036754">
    <property type="entry name" value="YbaK/aa-tRNA-synt-asso_dom_sf"/>
</dbReference>
<dbReference type="SUPFAM" id="SSF55826">
    <property type="entry name" value="YbaK/ProRS associated domain"/>
    <property type="match status" value="1"/>
</dbReference>
<evidence type="ECO:0000256" key="1">
    <source>
        <dbReference type="ARBA" id="ARBA00022490"/>
    </source>
</evidence>
<evidence type="ECO:0000313" key="7">
    <source>
        <dbReference type="Proteomes" id="UP001254165"/>
    </source>
</evidence>
<accession>A0ABU3NS76</accession>
<keyword evidence="2" id="KW-0067">ATP-binding</keyword>
<dbReference type="Gene3D" id="3.30.930.10">
    <property type="entry name" value="Bira Bifunctional Protein, Domain 2"/>
    <property type="match status" value="1"/>
</dbReference>
<keyword evidence="3" id="KW-0030">Aminoacyl-tRNA synthetase</keyword>
<feature type="domain" description="Anticodon-binding" evidence="4">
    <location>
        <begin position="471"/>
        <end position="553"/>
    </location>
</feature>
<dbReference type="InterPro" id="IPR007214">
    <property type="entry name" value="YbaK/aa-tRNA-synth-assoc-dom"/>
</dbReference>
<proteinExistence type="predicted"/>
<protein>
    <submittedName>
        <fullName evidence="6">YbaK/EbsC family protein</fullName>
    </submittedName>
</protein>
<dbReference type="CDD" id="cd00861">
    <property type="entry name" value="ProRS_anticodon_short"/>
    <property type="match status" value="1"/>
</dbReference>
<dbReference type="Proteomes" id="UP001254165">
    <property type="component" value="Unassembled WGS sequence"/>
</dbReference>
<feature type="domain" description="YbaK/aminoacyl-tRNA synthetase-associated" evidence="5">
    <location>
        <begin position="245"/>
        <end position="365"/>
    </location>
</feature>
<dbReference type="SUPFAM" id="SSF52954">
    <property type="entry name" value="Class II aaRS ABD-related"/>
    <property type="match status" value="1"/>
</dbReference>
<dbReference type="CDD" id="cd04334">
    <property type="entry name" value="ProRS-INS"/>
    <property type="match status" value="1"/>
</dbReference>
<evidence type="ECO:0000259" key="4">
    <source>
        <dbReference type="Pfam" id="PF03129"/>
    </source>
</evidence>
<evidence type="ECO:0000256" key="3">
    <source>
        <dbReference type="ARBA" id="ARBA00023146"/>
    </source>
</evidence>
<dbReference type="InterPro" id="IPR050062">
    <property type="entry name" value="Pro-tRNA_synthetase"/>
</dbReference>
<dbReference type="PANTHER" id="PTHR42753:SF2">
    <property type="entry name" value="PROLINE--TRNA LIGASE"/>
    <property type="match status" value="1"/>
</dbReference>
<keyword evidence="1" id="KW-0963">Cytoplasm</keyword>
<reference evidence="6 7" key="1">
    <citation type="submission" date="2023-07" db="EMBL/GenBank/DDBJ databases">
        <title>Novel species of Thermanaerothrix with wide hydrolytic capabilities.</title>
        <authorList>
            <person name="Zayulina K.S."/>
            <person name="Podosokorskaya O.A."/>
            <person name="Elcheninov A.G."/>
        </authorList>
    </citation>
    <scope>NUCLEOTIDE SEQUENCE [LARGE SCALE GENOMIC DNA]</scope>
    <source>
        <strain evidence="6 7">4228-RoL</strain>
    </source>
</reference>
<dbReference type="EMBL" id="JAUHMF010000002">
    <property type="protein sequence ID" value="MDT8899058.1"/>
    <property type="molecule type" value="Genomic_DNA"/>
</dbReference>
<keyword evidence="7" id="KW-1185">Reference proteome</keyword>
<dbReference type="Pfam" id="PF03129">
    <property type="entry name" value="HGTP_anticodon"/>
    <property type="match status" value="1"/>
</dbReference>
<dbReference type="SUPFAM" id="SSF55681">
    <property type="entry name" value="Class II aaRS and biotin synthetases"/>
    <property type="match status" value="1"/>
</dbReference>
<evidence type="ECO:0000259" key="5">
    <source>
        <dbReference type="Pfam" id="PF04073"/>
    </source>
</evidence>
<dbReference type="InterPro" id="IPR036621">
    <property type="entry name" value="Anticodon-bd_dom_sf"/>
</dbReference>
<dbReference type="InterPro" id="IPR045864">
    <property type="entry name" value="aa-tRNA-synth_II/BPL/LPL"/>
</dbReference>
<comment type="caution">
    <text evidence="6">The sequence shown here is derived from an EMBL/GenBank/DDBJ whole genome shotgun (WGS) entry which is preliminary data.</text>
</comment>
<dbReference type="Pfam" id="PF04073">
    <property type="entry name" value="tRNA_edit"/>
    <property type="match status" value="1"/>
</dbReference>
<dbReference type="Gene3D" id="3.90.960.10">
    <property type="entry name" value="YbaK/aminoacyl-tRNA synthetase-associated domain"/>
    <property type="match status" value="1"/>
</dbReference>
<dbReference type="InterPro" id="IPR044140">
    <property type="entry name" value="ProRS_anticodon_short"/>
</dbReference>
<keyword evidence="2" id="KW-0547">Nucleotide-binding</keyword>
<dbReference type="RefSeq" id="WP_315625739.1">
    <property type="nucleotide sequence ID" value="NZ_JAUHMF010000002.1"/>
</dbReference>
<sequence>MRLSHLFPPTLREAPANCPTEGLAWLIRAGYLRLFEAGWAYLPLGKRILEHVLRLLESEMDHLEAQRIYLPPPTTLSSPTPWDTLAQAWNESAPASPLVATQLEAVRTLAQRDLQTYRQLPLIFYHVSPLASAPWEGVSPLHLTQGLVLESFALVSAPTALESFQRRYLQAIGNTLQRLGLPVRLAHAGLPSALSPQLIWAPYPQSHSSILHCPQCPYAAIEAFATFKKPELSPEPVLPIELISTPGIQTIRDLSVFLGLPASRLAKAVFYLAQTENESPEHLVLAVVRGDRTLSEAKLASVLGARHLRPAPSEAITAVGAVPGYASPIGLKPGVKVIVDDLIPRSPNLVAGANQPDAHLRHVNFGRDFNADLISDITLAEPGDPCPYCAAPLVKASGLPLAWVTAPGALEGATFLDENGQSRPIFFAYFRLSFEALILALAEQYHDEHGLIWPVPLAPYAVHLVALGGRKAPHVIEESERLYGLLQTAGISVLYDDREASPGVKFNDADLIGSPLRLTLSPRTLETATIEVKWRHSGDTQMISLAEVIPQITRWLKEHQTLPPRHEYII</sequence>
<dbReference type="Gene3D" id="3.40.50.800">
    <property type="entry name" value="Anticodon-binding domain"/>
    <property type="match status" value="1"/>
</dbReference>
<name>A0ABU3NS76_9CHLR</name>
<keyword evidence="3" id="KW-0436">Ligase</keyword>
<gene>
    <name evidence="6" type="ORF">QYE77_12365</name>
</gene>
<dbReference type="PANTHER" id="PTHR42753">
    <property type="entry name" value="MITOCHONDRIAL RIBOSOME PROTEIN L39/PROLYL-TRNA LIGASE FAMILY MEMBER"/>
    <property type="match status" value="1"/>
</dbReference>
<dbReference type="InterPro" id="IPR004154">
    <property type="entry name" value="Anticodon-bd"/>
</dbReference>
<evidence type="ECO:0000313" key="6">
    <source>
        <dbReference type="EMBL" id="MDT8899058.1"/>
    </source>
</evidence>
<evidence type="ECO:0000256" key="2">
    <source>
        <dbReference type="ARBA" id="ARBA00022840"/>
    </source>
</evidence>
<organism evidence="6 7">
    <name type="scientific">Thermanaerothrix solaris</name>
    <dbReference type="NCBI Taxonomy" id="3058434"/>
    <lineage>
        <taxon>Bacteria</taxon>
        <taxon>Bacillati</taxon>
        <taxon>Chloroflexota</taxon>
        <taxon>Anaerolineae</taxon>
        <taxon>Anaerolineales</taxon>
        <taxon>Anaerolineaceae</taxon>
        <taxon>Thermanaerothrix</taxon>
    </lineage>
</organism>